<dbReference type="InterPro" id="IPR013106">
    <property type="entry name" value="Ig_V-set"/>
</dbReference>
<comment type="similarity">
    <text evidence="2">Belongs to the myelin P0 protein family.</text>
</comment>
<keyword evidence="8" id="KW-0325">Glycoprotein</keyword>
<evidence type="ECO:0000313" key="12">
    <source>
        <dbReference type="Proteomes" id="UP001501920"/>
    </source>
</evidence>
<dbReference type="InterPro" id="IPR013783">
    <property type="entry name" value="Ig-like_fold"/>
</dbReference>
<evidence type="ECO:0000256" key="4">
    <source>
        <dbReference type="ARBA" id="ARBA00022729"/>
    </source>
</evidence>
<dbReference type="InterPro" id="IPR007110">
    <property type="entry name" value="Ig-like_dom"/>
</dbReference>
<evidence type="ECO:0000256" key="3">
    <source>
        <dbReference type="ARBA" id="ARBA00022692"/>
    </source>
</evidence>
<dbReference type="InterPro" id="IPR036179">
    <property type="entry name" value="Ig-like_dom_sf"/>
</dbReference>
<dbReference type="GeneTree" id="ENSGT01030000234556"/>
<dbReference type="Pfam" id="PF07686">
    <property type="entry name" value="V-set"/>
    <property type="match status" value="1"/>
</dbReference>
<evidence type="ECO:0000256" key="5">
    <source>
        <dbReference type="ARBA" id="ARBA00022989"/>
    </source>
</evidence>
<evidence type="ECO:0000259" key="10">
    <source>
        <dbReference type="PROSITE" id="PS50835"/>
    </source>
</evidence>
<protein>
    <submittedName>
        <fullName evidence="11">Myelin protein zero-like 2b</fullName>
    </submittedName>
</protein>
<reference evidence="11" key="2">
    <citation type="submission" date="2025-08" db="UniProtKB">
        <authorList>
            <consortium name="Ensembl"/>
        </authorList>
    </citation>
    <scope>IDENTIFICATION</scope>
</reference>
<dbReference type="PANTHER" id="PTHR13869">
    <property type="entry name" value="MYELIN P0 RELATED"/>
    <property type="match status" value="1"/>
</dbReference>
<keyword evidence="9" id="KW-0393">Immunoglobulin domain</keyword>
<dbReference type="GO" id="GO:0098609">
    <property type="term" value="P:cell-cell adhesion"/>
    <property type="evidence" value="ECO:0007669"/>
    <property type="project" value="TreeGrafter"/>
</dbReference>
<dbReference type="Ensembl" id="ENSPNAT00000003005.2">
    <property type="protein sequence ID" value="ENSPNAP00000006757.2"/>
    <property type="gene ID" value="ENSPNAG00000012750.2"/>
</dbReference>
<dbReference type="Gene3D" id="2.60.40.10">
    <property type="entry name" value="Immunoglobulins"/>
    <property type="match status" value="1"/>
</dbReference>
<dbReference type="PANTHER" id="PTHR13869:SF21">
    <property type="entry name" value="MYELIN PROTEIN ZERO-LIKE PROTEIN 2"/>
    <property type="match status" value="1"/>
</dbReference>
<name>A0A3B4C4D4_PYGNA</name>
<keyword evidence="5" id="KW-1133">Transmembrane helix</keyword>
<dbReference type="InterPro" id="IPR000920">
    <property type="entry name" value="Myelin_P0-rel"/>
</dbReference>
<dbReference type="SMART" id="SM00409">
    <property type="entry name" value="IG"/>
    <property type="match status" value="1"/>
</dbReference>
<dbReference type="GO" id="GO:0005886">
    <property type="term" value="C:plasma membrane"/>
    <property type="evidence" value="ECO:0007669"/>
    <property type="project" value="TreeGrafter"/>
</dbReference>
<keyword evidence="12" id="KW-1185">Reference proteome</keyword>
<dbReference type="InterPro" id="IPR003599">
    <property type="entry name" value="Ig_sub"/>
</dbReference>
<dbReference type="OMA" id="DVHGVNG"/>
<dbReference type="PRINTS" id="PR00213">
    <property type="entry name" value="MYELINP0"/>
</dbReference>
<dbReference type="SUPFAM" id="SSF48726">
    <property type="entry name" value="Immunoglobulin"/>
    <property type="match status" value="1"/>
</dbReference>
<dbReference type="AlphaFoldDB" id="A0A3B4C4D4"/>
<evidence type="ECO:0000256" key="2">
    <source>
        <dbReference type="ARBA" id="ARBA00007180"/>
    </source>
</evidence>
<feature type="domain" description="Ig-like" evidence="10">
    <location>
        <begin position="4"/>
        <end position="133"/>
    </location>
</feature>
<dbReference type="FunFam" id="2.60.40.10:FF:000193">
    <property type="entry name" value="Myelin protein zero-like 1 like"/>
    <property type="match status" value="1"/>
</dbReference>
<evidence type="ECO:0000256" key="6">
    <source>
        <dbReference type="ARBA" id="ARBA00023136"/>
    </source>
</evidence>
<dbReference type="SMART" id="SM00406">
    <property type="entry name" value="IGv"/>
    <property type="match status" value="1"/>
</dbReference>
<comment type="subcellular location">
    <subcellularLocation>
        <location evidence="1">Membrane</location>
        <topology evidence="1">Single-pass type I membrane protein</topology>
    </subcellularLocation>
</comment>
<reference evidence="11" key="3">
    <citation type="submission" date="2025-09" db="UniProtKB">
        <authorList>
            <consortium name="Ensembl"/>
        </authorList>
    </citation>
    <scope>IDENTIFICATION</scope>
</reference>
<reference evidence="11 12" key="1">
    <citation type="submission" date="2020-10" db="EMBL/GenBank/DDBJ databases">
        <title>Pygocentrus nattereri (red-bellied piranha) genome, fPygNat1, primary haplotype.</title>
        <authorList>
            <person name="Myers G."/>
            <person name="Meyer A."/>
            <person name="Karagic N."/>
            <person name="Pippel M."/>
            <person name="Winkler S."/>
            <person name="Tracey A."/>
            <person name="Wood J."/>
            <person name="Formenti G."/>
            <person name="Howe K."/>
            <person name="Fedrigo O."/>
            <person name="Jarvis E.D."/>
        </authorList>
    </citation>
    <scope>NUCLEOTIDE SEQUENCE [LARGE SCALE GENOMIC DNA]</scope>
</reference>
<organism evidence="11 12">
    <name type="scientific">Pygocentrus nattereri</name>
    <name type="common">Red-bellied piranha</name>
    <dbReference type="NCBI Taxonomy" id="42514"/>
    <lineage>
        <taxon>Eukaryota</taxon>
        <taxon>Metazoa</taxon>
        <taxon>Chordata</taxon>
        <taxon>Craniata</taxon>
        <taxon>Vertebrata</taxon>
        <taxon>Euteleostomi</taxon>
        <taxon>Actinopterygii</taxon>
        <taxon>Neopterygii</taxon>
        <taxon>Teleostei</taxon>
        <taxon>Ostariophysi</taxon>
        <taxon>Characiformes</taxon>
        <taxon>Characoidei</taxon>
        <taxon>Pygocentrus</taxon>
    </lineage>
</organism>
<keyword evidence="7" id="KW-1015">Disulfide bond</keyword>
<evidence type="ECO:0000256" key="9">
    <source>
        <dbReference type="ARBA" id="ARBA00023319"/>
    </source>
</evidence>
<proteinExistence type="inferred from homology"/>
<evidence type="ECO:0000313" key="11">
    <source>
        <dbReference type="Ensembl" id="ENSPNAP00000006757.2"/>
    </source>
</evidence>
<sequence>FSSPSLFSLCAYRSAAMEVTTPKEVTAVNGTSVLLKCTFKSTHPINDILLSVNWRFRPLGQTTEESVFYYQKNPYPLPSGRFKGHVTWSGNVLKNDASITLQDVQFGFNGTYSCFVANPPDQQRASASESSMNRGEWR</sequence>
<evidence type="ECO:0000256" key="8">
    <source>
        <dbReference type="ARBA" id="ARBA00023180"/>
    </source>
</evidence>
<evidence type="ECO:0000256" key="7">
    <source>
        <dbReference type="ARBA" id="ARBA00023157"/>
    </source>
</evidence>
<evidence type="ECO:0000256" key="1">
    <source>
        <dbReference type="ARBA" id="ARBA00004479"/>
    </source>
</evidence>
<dbReference type="Proteomes" id="UP001501920">
    <property type="component" value="Chromosome 23"/>
</dbReference>
<keyword evidence="3" id="KW-0812">Transmembrane</keyword>
<dbReference type="PROSITE" id="PS50835">
    <property type="entry name" value="IG_LIKE"/>
    <property type="match status" value="1"/>
</dbReference>
<keyword evidence="6" id="KW-0472">Membrane</keyword>
<keyword evidence="4" id="KW-0732">Signal</keyword>
<accession>A0A3B4C4D4</accession>